<evidence type="ECO:0000313" key="7">
    <source>
        <dbReference type="Proteomes" id="UP000011682"/>
    </source>
</evidence>
<dbReference type="Pfam" id="PF00498">
    <property type="entry name" value="FHA"/>
    <property type="match status" value="1"/>
</dbReference>
<dbReference type="InterPro" id="IPR002078">
    <property type="entry name" value="Sigma_54_int"/>
</dbReference>
<dbReference type="SUPFAM" id="SSF52540">
    <property type="entry name" value="P-loop containing nucleoside triphosphate hydrolases"/>
    <property type="match status" value="1"/>
</dbReference>
<evidence type="ECO:0000313" key="6">
    <source>
        <dbReference type="EMBL" id="EPX65081.1"/>
    </source>
</evidence>
<dbReference type="InterPro" id="IPR025943">
    <property type="entry name" value="Sigma_54_int_dom_ATP-bd_2"/>
</dbReference>
<evidence type="ECO:0000259" key="5">
    <source>
        <dbReference type="PROSITE" id="PS50045"/>
    </source>
</evidence>
<evidence type="ECO:0000259" key="4">
    <source>
        <dbReference type="PROSITE" id="PS50006"/>
    </source>
</evidence>
<dbReference type="EMBL" id="ANAH02000001">
    <property type="protein sequence ID" value="EPX65081.1"/>
    <property type="molecule type" value="Genomic_DNA"/>
</dbReference>
<dbReference type="PROSITE" id="PS00676">
    <property type="entry name" value="SIGMA54_INTERACT_2"/>
    <property type="match status" value="1"/>
</dbReference>
<dbReference type="PANTHER" id="PTHR32071">
    <property type="entry name" value="TRANSCRIPTIONAL REGULATORY PROTEIN"/>
    <property type="match status" value="1"/>
</dbReference>
<evidence type="ECO:0000256" key="3">
    <source>
        <dbReference type="ARBA" id="ARBA00023125"/>
    </source>
</evidence>
<dbReference type="Proteomes" id="UP000011682">
    <property type="component" value="Unassembled WGS sequence"/>
</dbReference>
<dbReference type="SUPFAM" id="SSF49879">
    <property type="entry name" value="SMAD/FHA domain"/>
    <property type="match status" value="1"/>
</dbReference>
<keyword evidence="2" id="KW-0067">ATP-binding</keyword>
<dbReference type="CDD" id="cd00009">
    <property type="entry name" value="AAA"/>
    <property type="match status" value="1"/>
</dbReference>
<comment type="caution">
    <text evidence="6">The sequence shown here is derived from an EMBL/GenBank/DDBJ whole genome shotgun (WGS) entry which is preliminary data.</text>
</comment>
<protein>
    <recommendedName>
        <fullName evidence="8">Response regulator of zinc sigma-54-dependent two-component system</fullName>
    </recommendedName>
</protein>
<dbReference type="CDD" id="cd00060">
    <property type="entry name" value="FHA"/>
    <property type="match status" value="1"/>
</dbReference>
<dbReference type="InterPro" id="IPR027417">
    <property type="entry name" value="P-loop_NTPase"/>
</dbReference>
<dbReference type="Gene3D" id="2.60.200.20">
    <property type="match status" value="1"/>
</dbReference>
<name>S9PPY9_CYSF2</name>
<dbReference type="PROSITE" id="PS50006">
    <property type="entry name" value="FHA_DOMAIN"/>
    <property type="match status" value="1"/>
</dbReference>
<dbReference type="InterPro" id="IPR058031">
    <property type="entry name" value="AAA_lid_NorR"/>
</dbReference>
<evidence type="ECO:0008006" key="8">
    <source>
        <dbReference type="Google" id="ProtNLM"/>
    </source>
</evidence>
<dbReference type="GO" id="GO:0006355">
    <property type="term" value="P:regulation of DNA-templated transcription"/>
    <property type="evidence" value="ECO:0007669"/>
    <property type="project" value="InterPro"/>
</dbReference>
<reference evidence="6" key="1">
    <citation type="submission" date="2013-05" db="EMBL/GenBank/DDBJ databases">
        <title>Genome assembly of Cystobacter fuscus DSM 2262.</title>
        <authorList>
            <person name="Sharma G."/>
            <person name="Khatri I."/>
            <person name="Kaur C."/>
            <person name="Mayilraj S."/>
            <person name="Subramanian S."/>
        </authorList>
    </citation>
    <scope>NUCLEOTIDE SEQUENCE [LARGE SCALE GENOMIC DNA]</scope>
    <source>
        <strain evidence="6">DSM 2262</strain>
    </source>
</reference>
<dbReference type="FunFam" id="3.40.50.300:FF:000006">
    <property type="entry name" value="DNA-binding transcriptional regulator NtrC"/>
    <property type="match status" value="1"/>
</dbReference>
<evidence type="ECO:0000256" key="1">
    <source>
        <dbReference type="ARBA" id="ARBA00022741"/>
    </source>
</evidence>
<evidence type="ECO:0000256" key="2">
    <source>
        <dbReference type="ARBA" id="ARBA00022840"/>
    </source>
</evidence>
<dbReference type="InterPro" id="IPR008984">
    <property type="entry name" value="SMAD_FHA_dom_sf"/>
</dbReference>
<dbReference type="GO" id="GO:0003677">
    <property type="term" value="F:DNA binding"/>
    <property type="evidence" value="ECO:0007669"/>
    <property type="project" value="UniProtKB-KW"/>
</dbReference>
<dbReference type="InterPro" id="IPR000253">
    <property type="entry name" value="FHA_dom"/>
</dbReference>
<gene>
    <name evidence="6" type="ORF">D187_000506</name>
</gene>
<dbReference type="Gene3D" id="1.10.8.60">
    <property type="match status" value="1"/>
</dbReference>
<organism evidence="6 7">
    <name type="scientific">Cystobacter fuscus (strain ATCC 25194 / DSM 2262 / NBRC 100088 / M29)</name>
    <dbReference type="NCBI Taxonomy" id="1242864"/>
    <lineage>
        <taxon>Bacteria</taxon>
        <taxon>Pseudomonadati</taxon>
        <taxon>Myxococcota</taxon>
        <taxon>Myxococcia</taxon>
        <taxon>Myxococcales</taxon>
        <taxon>Cystobacterineae</taxon>
        <taxon>Archangiaceae</taxon>
        <taxon>Cystobacter</taxon>
    </lineage>
</organism>
<keyword evidence="1" id="KW-0547">Nucleotide-binding</keyword>
<dbReference type="InterPro" id="IPR003593">
    <property type="entry name" value="AAA+_ATPase"/>
</dbReference>
<dbReference type="Pfam" id="PF25601">
    <property type="entry name" value="AAA_lid_14"/>
    <property type="match status" value="1"/>
</dbReference>
<sequence>MPVIPRPRALPDGKVLCTAGMSGRTELIPAQTPASGLSIQRVNLEVSAGPDAGTTVSSSAEKLTLGTAPGNDLVLTDTTVSRFHAELVRERGGYRVKDLGSTNGTRVDHVRVQDAYVADGSTLTFGGTTVRFSLVATRDVLPLHPEPRFGGLVGESAVMRALFAQLVRLAVTDATVLVEGESGTGKERVAEALHQASPRASGPFVVVDCGSIPAELVESELFGHEKGAFTGATHERRGAFEAANGGTLFLDELGELPLAVQPKLLRALERRQIKRVGADGYRSVDVRFVAATHRDLREAVNRGQFREDLYFRLAVGMVRVPPLRAHLEDLPDLLEHLWTETFRSLGLPPRPFTAPSPETLHQLSTLPWRGNVRELRNFVERSVALSGALDASFLQAASAPVASAGAPTVRVELPYKEAKEAWLAHFEEVYLRQRLAASGGNVSQMAREAEVDRAHVIKLLRKHAVR</sequence>
<dbReference type="Gene3D" id="1.10.10.60">
    <property type="entry name" value="Homeodomain-like"/>
    <property type="match status" value="1"/>
</dbReference>
<dbReference type="PANTHER" id="PTHR32071:SF117">
    <property type="entry name" value="PTS-DEPENDENT DIHYDROXYACETONE KINASE OPERON REGULATORY PROTEIN-RELATED"/>
    <property type="match status" value="1"/>
</dbReference>
<dbReference type="Gene3D" id="3.40.50.300">
    <property type="entry name" value="P-loop containing nucleotide triphosphate hydrolases"/>
    <property type="match status" value="1"/>
</dbReference>
<dbReference type="SMART" id="SM00382">
    <property type="entry name" value="AAA"/>
    <property type="match status" value="1"/>
</dbReference>
<dbReference type="PROSITE" id="PS50045">
    <property type="entry name" value="SIGMA54_INTERACT_4"/>
    <property type="match status" value="1"/>
</dbReference>
<dbReference type="AlphaFoldDB" id="S9PPY9"/>
<dbReference type="GO" id="GO:0005524">
    <property type="term" value="F:ATP binding"/>
    <property type="evidence" value="ECO:0007669"/>
    <property type="project" value="UniProtKB-KW"/>
</dbReference>
<keyword evidence="3" id="KW-0238">DNA-binding</keyword>
<feature type="domain" description="Sigma-54 factor interaction" evidence="5">
    <location>
        <begin position="152"/>
        <end position="384"/>
    </location>
</feature>
<keyword evidence="7" id="KW-1185">Reference proteome</keyword>
<dbReference type="SUPFAM" id="SSF46689">
    <property type="entry name" value="Homeodomain-like"/>
    <property type="match status" value="1"/>
</dbReference>
<dbReference type="eggNOG" id="COG3829">
    <property type="taxonomic scope" value="Bacteria"/>
</dbReference>
<dbReference type="InterPro" id="IPR009057">
    <property type="entry name" value="Homeodomain-like_sf"/>
</dbReference>
<proteinExistence type="predicted"/>
<dbReference type="PROSITE" id="PS00675">
    <property type="entry name" value="SIGMA54_INTERACT_1"/>
    <property type="match status" value="1"/>
</dbReference>
<dbReference type="SMART" id="SM00240">
    <property type="entry name" value="FHA"/>
    <property type="match status" value="1"/>
</dbReference>
<feature type="domain" description="FHA" evidence="4">
    <location>
        <begin position="63"/>
        <end position="112"/>
    </location>
</feature>
<accession>S9PPY9</accession>
<dbReference type="Pfam" id="PF00158">
    <property type="entry name" value="Sigma54_activat"/>
    <property type="match status" value="1"/>
</dbReference>
<dbReference type="InterPro" id="IPR025662">
    <property type="entry name" value="Sigma_54_int_dom_ATP-bd_1"/>
</dbReference>